<organism evidence="2 3">
    <name type="scientific">Linum trigynum</name>
    <dbReference type="NCBI Taxonomy" id="586398"/>
    <lineage>
        <taxon>Eukaryota</taxon>
        <taxon>Viridiplantae</taxon>
        <taxon>Streptophyta</taxon>
        <taxon>Embryophyta</taxon>
        <taxon>Tracheophyta</taxon>
        <taxon>Spermatophyta</taxon>
        <taxon>Magnoliopsida</taxon>
        <taxon>eudicotyledons</taxon>
        <taxon>Gunneridae</taxon>
        <taxon>Pentapetalae</taxon>
        <taxon>rosids</taxon>
        <taxon>fabids</taxon>
        <taxon>Malpighiales</taxon>
        <taxon>Linaceae</taxon>
        <taxon>Linum</taxon>
    </lineage>
</organism>
<keyword evidence="3" id="KW-1185">Reference proteome</keyword>
<evidence type="ECO:0000313" key="3">
    <source>
        <dbReference type="Proteomes" id="UP001497516"/>
    </source>
</evidence>
<dbReference type="Proteomes" id="UP001497516">
    <property type="component" value="Chromosome 2"/>
</dbReference>
<dbReference type="PANTHER" id="PTHR33116">
    <property type="entry name" value="REVERSE TRANSCRIPTASE ZINC-BINDING DOMAIN-CONTAINING PROTEIN-RELATED-RELATED"/>
    <property type="match status" value="1"/>
</dbReference>
<sequence length="421" mass="48989">MIQKMERLECRFIWAGVQDKSKYHLVRWDVCKSTKERGGLGILDLSCMNSVLLSKWFWKYALEPSSWWRNLIDVKYPRSSSEWRAGNGEGPIGCSIWRCIMKEENMFWKFASVSPGGGAWVSLWNDCWISRKMLKDSYPRVVATSSNRDAWVSDHISFDNERVVWDFPLMYSLRGGADRERNDLLNFLFLLPHDLINAGPAKLIWNSSDGFSVNSMYRTLIHDRMEGLDNFPFKVVWQQHVPSKVNAFLWLIMHRRILTHENLKRRGWFLASRCVLCEEAEESTNHLLCQCQYSNSIWCLLQQLIGFLGPFPDCFASIIRCWSPRSQLPWMSSLAACILHAFAWELWKERNNRSFLDKMCGWQVVFHKICRTLLSWVRVTGTLSDSQSAEWLSLMHILCPLQNRSDSRMDAASSSPSSATL</sequence>
<reference evidence="2 3" key="1">
    <citation type="submission" date="2024-04" db="EMBL/GenBank/DDBJ databases">
        <authorList>
            <person name="Fracassetti M."/>
        </authorList>
    </citation>
    <scope>NUCLEOTIDE SEQUENCE [LARGE SCALE GENOMIC DNA]</scope>
</reference>
<proteinExistence type="predicted"/>
<evidence type="ECO:0000313" key="2">
    <source>
        <dbReference type="EMBL" id="CAL1367559.1"/>
    </source>
</evidence>
<protein>
    <recommendedName>
        <fullName evidence="1">Reverse transcriptase zinc-binding domain-containing protein</fullName>
    </recommendedName>
</protein>
<gene>
    <name evidence="2" type="ORF">LTRI10_LOCUS11164</name>
</gene>
<name>A0AAV2D503_9ROSI</name>
<dbReference type="InterPro" id="IPR026960">
    <property type="entry name" value="RVT-Znf"/>
</dbReference>
<feature type="domain" description="Reverse transcriptase zinc-binding" evidence="1">
    <location>
        <begin position="211"/>
        <end position="298"/>
    </location>
</feature>
<dbReference type="Pfam" id="PF13966">
    <property type="entry name" value="zf-RVT"/>
    <property type="match status" value="1"/>
</dbReference>
<evidence type="ECO:0000259" key="1">
    <source>
        <dbReference type="Pfam" id="PF13966"/>
    </source>
</evidence>
<accession>A0AAV2D503</accession>
<dbReference type="PANTHER" id="PTHR33116:SF78">
    <property type="entry name" value="OS12G0587133 PROTEIN"/>
    <property type="match status" value="1"/>
</dbReference>
<dbReference type="AlphaFoldDB" id="A0AAV2D503"/>
<dbReference type="EMBL" id="OZ034815">
    <property type="protein sequence ID" value="CAL1367559.1"/>
    <property type="molecule type" value="Genomic_DNA"/>
</dbReference>